<dbReference type="InterPro" id="IPR000711">
    <property type="entry name" value="ATPase_OSCP/dsu"/>
</dbReference>
<dbReference type="Proteomes" id="UP000007797">
    <property type="component" value="Unassembled WGS sequence"/>
</dbReference>
<evidence type="ECO:0000256" key="2">
    <source>
        <dbReference type="ARBA" id="ARBA00007046"/>
    </source>
</evidence>
<dbReference type="Pfam" id="PF00213">
    <property type="entry name" value="OSCP"/>
    <property type="match status" value="1"/>
</dbReference>
<accession>F4PLE8</accession>
<dbReference type="SUPFAM" id="SSF47928">
    <property type="entry name" value="N-terminal domain of the delta subunit of the F1F0-ATP synthase"/>
    <property type="match status" value="1"/>
</dbReference>
<dbReference type="OrthoDB" id="1262810at2759"/>
<evidence type="ECO:0000313" key="9">
    <source>
        <dbReference type="Proteomes" id="UP000007797"/>
    </source>
</evidence>
<dbReference type="RefSeq" id="XP_004361221.1">
    <property type="nucleotide sequence ID" value="XM_004361164.1"/>
</dbReference>
<dbReference type="STRING" id="1054147.F4PLE8"/>
<dbReference type="PANTHER" id="PTHR11910">
    <property type="entry name" value="ATP SYNTHASE DELTA CHAIN"/>
    <property type="match status" value="1"/>
</dbReference>
<dbReference type="KEGG" id="dfa:DFA_05502"/>
<dbReference type="Gene3D" id="1.10.520.20">
    <property type="entry name" value="N-terminal domain of the delta subunit of the F1F0-ATP synthase"/>
    <property type="match status" value="1"/>
</dbReference>
<evidence type="ECO:0000256" key="1">
    <source>
        <dbReference type="ARBA" id="ARBA00004370"/>
    </source>
</evidence>
<evidence type="ECO:0000256" key="3">
    <source>
        <dbReference type="ARBA" id="ARBA00022448"/>
    </source>
</evidence>
<keyword evidence="9" id="KW-1185">Reference proteome</keyword>
<dbReference type="EMBL" id="GL883008">
    <property type="protein sequence ID" value="EGG23370.1"/>
    <property type="molecule type" value="Genomic_DNA"/>
</dbReference>
<evidence type="ECO:0000256" key="7">
    <source>
        <dbReference type="ARBA" id="ARBA00023310"/>
    </source>
</evidence>
<keyword evidence="7" id="KW-0066">ATP synthesis</keyword>
<keyword evidence="5" id="KW-0406">Ion transport</keyword>
<proteinExistence type="inferred from homology"/>
<organism evidence="8 9">
    <name type="scientific">Cavenderia fasciculata</name>
    <name type="common">Slime mold</name>
    <name type="synonym">Dictyostelium fasciculatum</name>
    <dbReference type="NCBI Taxonomy" id="261658"/>
    <lineage>
        <taxon>Eukaryota</taxon>
        <taxon>Amoebozoa</taxon>
        <taxon>Evosea</taxon>
        <taxon>Eumycetozoa</taxon>
        <taxon>Dictyostelia</taxon>
        <taxon>Acytosteliales</taxon>
        <taxon>Cavenderiaceae</taxon>
        <taxon>Cavenderia</taxon>
    </lineage>
</organism>
<protein>
    <submittedName>
        <fullName evidence="8">Mitochondrial F1 complex ATP synthase</fullName>
    </submittedName>
</protein>
<keyword evidence="6" id="KW-0472">Membrane</keyword>
<reference evidence="9" key="1">
    <citation type="journal article" date="2011" name="Genome Res.">
        <title>Phylogeny-wide analysis of social amoeba genomes highlights ancient origins for complex intercellular communication.</title>
        <authorList>
            <person name="Heidel A.J."/>
            <person name="Lawal H.M."/>
            <person name="Felder M."/>
            <person name="Schilde C."/>
            <person name="Helps N.R."/>
            <person name="Tunggal B."/>
            <person name="Rivero F."/>
            <person name="John U."/>
            <person name="Schleicher M."/>
            <person name="Eichinger L."/>
            <person name="Platzer M."/>
            <person name="Noegel A.A."/>
            <person name="Schaap P."/>
            <person name="Gloeckner G."/>
        </authorList>
    </citation>
    <scope>NUCLEOTIDE SEQUENCE [LARGE SCALE GENOMIC DNA]</scope>
    <source>
        <strain evidence="9">SH3</strain>
    </source>
</reference>
<evidence type="ECO:0000256" key="5">
    <source>
        <dbReference type="ARBA" id="ARBA00023065"/>
    </source>
</evidence>
<keyword evidence="3" id="KW-0813">Transport</keyword>
<comment type="subcellular location">
    <subcellularLocation>
        <location evidence="1">Membrane</location>
    </subcellularLocation>
</comment>
<sequence>MYSVRFGAAKKSNNFTTQPNYLTKKGDNCRISLFDADHYIKMFSRFVVRSTRFVKTAQSNGSQVAVASYSTGAKKTTPPPPQQNKTAAAAAAPAAAAPKVTEEFDSQLESLDWDADLTAEEIKSFHEERQGAKKNYKQAMEQLFQNADKTSTISSPKFEVKPALIITTPAGKIAHALFSTASQARSLGIVQKDVELLLTSFSTIPSFKSIIESDVDASEKQTLLDLFSSAIKVTPISEFFLYYMTNEKLFNLIVPALKDFIRLYNSLSSEMIIRLTVAHNYNEKEKQTLQQQVAAYFSPDSTLKFIYTVDESIKGGYKIESPFLNHDASLFAATDKAQKEERVVMSGFFNELKGAVTSDKAVWESKEFQEKYLSFDAKAYEESIEKN</sequence>
<dbReference type="GO" id="GO:0016020">
    <property type="term" value="C:membrane"/>
    <property type="evidence" value="ECO:0007669"/>
    <property type="project" value="UniProtKB-SubCell"/>
</dbReference>
<dbReference type="InterPro" id="IPR026015">
    <property type="entry name" value="ATP_synth_OSCP/delta_N_sf"/>
</dbReference>
<dbReference type="GO" id="GO:0046933">
    <property type="term" value="F:proton-transporting ATP synthase activity, rotational mechanism"/>
    <property type="evidence" value="ECO:0007669"/>
    <property type="project" value="InterPro"/>
</dbReference>
<gene>
    <name evidence="8" type="primary">atp5O</name>
    <name evidence="8" type="ORF">DFA_05502</name>
</gene>
<evidence type="ECO:0000313" key="8">
    <source>
        <dbReference type="EMBL" id="EGG23370.1"/>
    </source>
</evidence>
<comment type="similarity">
    <text evidence="2">Belongs to the ATPase delta chain family.</text>
</comment>
<keyword evidence="4" id="KW-0375">Hydrogen ion transport</keyword>
<name>F4PLE8_CACFS</name>
<evidence type="ECO:0000256" key="6">
    <source>
        <dbReference type="ARBA" id="ARBA00023136"/>
    </source>
</evidence>
<dbReference type="GeneID" id="14875332"/>
<dbReference type="AlphaFoldDB" id="F4PLE8"/>
<evidence type="ECO:0000256" key="4">
    <source>
        <dbReference type="ARBA" id="ARBA00022781"/>
    </source>
</evidence>